<reference evidence="3" key="1">
    <citation type="submission" date="2021-01" db="EMBL/GenBank/DDBJ databases">
        <title>Genome public.</title>
        <authorList>
            <person name="Liu C."/>
            <person name="Sun Q."/>
        </authorList>
    </citation>
    <scope>NUCLEOTIDE SEQUENCE</scope>
    <source>
        <strain evidence="3">M6</strain>
    </source>
</reference>
<evidence type="ECO:0000313" key="3">
    <source>
        <dbReference type="EMBL" id="MBK6088512.1"/>
    </source>
</evidence>
<protein>
    <submittedName>
        <fullName evidence="3">Uncharacterized protein</fullName>
    </submittedName>
</protein>
<dbReference type="EMBL" id="JAEQMG010000061">
    <property type="protein sequence ID" value="MBK6088512.1"/>
    <property type="molecule type" value="Genomic_DNA"/>
</dbReference>
<comment type="caution">
    <text evidence="3">The sequence shown here is derived from an EMBL/GenBank/DDBJ whole genome shotgun (WGS) entry which is preliminary data.</text>
</comment>
<accession>A0A934U3P7</accession>
<gene>
    <name evidence="3" type="ORF">JKK62_07555</name>
</gene>
<dbReference type="Proteomes" id="UP000633365">
    <property type="component" value="Unassembled WGS sequence"/>
</dbReference>
<feature type="region of interest" description="Disordered" evidence="1">
    <location>
        <begin position="288"/>
        <end position="350"/>
    </location>
</feature>
<name>A0A934U3P7_9FIRM</name>
<feature type="signal peptide" evidence="2">
    <location>
        <begin position="1"/>
        <end position="20"/>
    </location>
</feature>
<proteinExistence type="predicted"/>
<evidence type="ECO:0000256" key="2">
    <source>
        <dbReference type="SAM" id="SignalP"/>
    </source>
</evidence>
<keyword evidence="4" id="KW-1185">Reference proteome</keyword>
<organism evidence="3 4">
    <name type="scientific">Ruminococcus difficilis</name>
    <dbReference type="NCBI Taxonomy" id="2763069"/>
    <lineage>
        <taxon>Bacteria</taxon>
        <taxon>Bacillati</taxon>
        <taxon>Bacillota</taxon>
        <taxon>Clostridia</taxon>
        <taxon>Eubacteriales</taxon>
        <taxon>Oscillospiraceae</taxon>
        <taxon>Ruminococcus</taxon>
    </lineage>
</organism>
<feature type="chain" id="PRO_5038842585" evidence="2">
    <location>
        <begin position="21"/>
        <end position="350"/>
    </location>
</feature>
<evidence type="ECO:0000256" key="1">
    <source>
        <dbReference type="SAM" id="MobiDB-lite"/>
    </source>
</evidence>
<feature type="compositionally biased region" description="Low complexity" evidence="1">
    <location>
        <begin position="328"/>
        <end position="339"/>
    </location>
</feature>
<sequence length="350" mass="38119">MFKKFLSLLLAVMMVVSVMAVGVVTSNAATTDGFTPESSKIYFDVDGTGWTMGAKDKIAFYMAGGDFDTEANPTKPLAWGASKLIGTATANESGIFEIDPVAKLGYQFTPGVQYKIIFAQIIAPRNWGAQTCSLFFTTDCFGHVAYSDGTEMENDVDSTKKTKTVYWRDIDPEENGPVLAITSIGNVVGSCVEQGKTKYSLFVEFLSEAKTDFQNKTCYENAHKYKCEIDPSSAGYKSEQKLIDDIGAGLGLTKDDIKAAFEEDVVKSYFETAGISCAWSYDDSTLPAGSSAHTHTPGEPVQENVVPASCRRKAPMTRSYTAPSAAKRSPVSRRPSTSSLIPPVRRYRRT</sequence>
<evidence type="ECO:0000313" key="4">
    <source>
        <dbReference type="Proteomes" id="UP000633365"/>
    </source>
</evidence>
<dbReference type="AlphaFoldDB" id="A0A934U3P7"/>
<dbReference type="RefSeq" id="WP_201427406.1">
    <property type="nucleotide sequence ID" value="NZ_JAEQMG010000061.1"/>
</dbReference>
<keyword evidence="2" id="KW-0732">Signal</keyword>